<reference evidence="1" key="2">
    <citation type="journal article" date="2015" name="Data Brief">
        <title>Shoot transcriptome of the giant reed, Arundo donax.</title>
        <authorList>
            <person name="Barrero R.A."/>
            <person name="Guerrero F.D."/>
            <person name="Moolhuijzen P."/>
            <person name="Goolsby J.A."/>
            <person name="Tidwell J."/>
            <person name="Bellgard S.E."/>
            <person name="Bellgard M.I."/>
        </authorList>
    </citation>
    <scope>NUCLEOTIDE SEQUENCE</scope>
    <source>
        <tissue evidence="1">Shoot tissue taken approximately 20 cm above the soil surface</tissue>
    </source>
</reference>
<name>A0A0A9HWP7_ARUDO</name>
<sequence length="67" mass="7711">MLLVCCFFEIEACQTLTCLLLLIALHLLAQYHLIPSLGFCDYRLLLLILPSCNLSRRWLLQTNNAKC</sequence>
<protein>
    <submittedName>
        <fullName evidence="1">Uncharacterized protein</fullName>
    </submittedName>
</protein>
<organism evidence="1">
    <name type="scientific">Arundo donax</name>
    <name type="common">Giant reed</name>
    <name type="synonym">Donax arundinaceus</name>
    <dbReference type="NCBI Taxonomy" id="35708"/>
    <lineage>
        <taxon>Eukaryota</taxon>
        <taxon>Viridiplantae</taxon>
        <taxon>Streptophyta</taxon>
        <taxon>Embryophyta</taxon>
        <taxon>Tracheophyta</taxon>
        <taxon>Spermatophyta</taxon>
        <taxon>Magnoliopsida</taxon>
        <taxon>Liliopsida</taxon>
        <taxon>Poales</taxon>
        <taxon>Poaceae</taxon>
        <taxon>PACMAD clade</taxon>
        <taxon>Arundinoideae</taxon>
        <taxon>Arundineae</taxon>
        <taxon>Arundo</taxon>
    </lineage>
</organism>
<dbReference type="EMBL" id="GBRH01160568">
    <property type="protein sequence ID" value="JAE37328.1"/>
    <property type="molecule type" value="Transcribed_RNA"/>
</dbReference>
<proteinExistence type="predicted"/>
<accession>A0A0A9HWP7</accession>
<dbReference type="AlphaFoldDB" id="A0A0A9HWP7"/>
<evidence type="ECO:0000313" key="1">
    <source>
        <dbReference type="EMBL" id="JAE37328.1"/>
    </source>
</evidence>
<reference evidence="1" key="1">
    <citation type="submission" date="2014-09" db="EMBL/GenBank/DDBJ databases">
        <authorList>
            <person name="Magalhaes I.L.F."/>
            <person name="Oliveira U."/>
            <person name="Santos F.R."/>
            <person name="Vidigal T.H.D.A."/>
            <person name="Brescovit A.D."/>
            <person name="Santos A.J."/>
        </authorList>
    </citation>
    <scope>NUCLEOTIDE SEQUENCE</scope>
    <source>
        <tissue evidence="1">Shoot tissue taken approximately 20 cm above the soil surface</tissue>
    </source>
</reference>